<evidence type="ECO:0000313" key="14">
    <source>
        <dbReference type="Proteomes" id="UP000261420"/>
    </source>
</evidence>
<evidence type="ECO:0000256" key="10">
    <source>
        <dbReference type="SAM" id="Phobius"/>
    </source>
</evidence>
<comment type="subcellular location">
    <subcellularLocation>
        <location evidence="1">Membrane</location>
        <topology evidence="1">Single-pass membrane protein</topology>
    </subcellularLocation>
</comment>
<keyword evidence="8" id="KW-0675">Receptor</keyword>
<protein>
    <submittedName>
        <fullName evidence="13">Interleukin-2 receptor subunit beta-like</fullName>
    </submittedName>
</protein>
<dbReference type="RefSeq" id="XP_022593968.1">
    <property type="nucleotide sequence ID" value="XM_022738247.1"/>
</dbReference>
<dbReference type="Ensembl" id="ENSSDUT00000018424.1">
    <property type="protein sequence ID" value="ENSSDUP00000018096.1"/>
    <property type="gene ID" value="ENSSDUG00000013216.1"/>
</dbReference>
<dbReference type="InterPro" id="IPR036116">
    <property type="entry name" value="FN3_sf"/>
</dbReference>
<dbReference type="GeneTree" id="ENSGT00510000049239"/>
<evidence type="ECO:0000256" key="6">
    <source>
        <dbReference type="ARBA" id="ARBA00023136"/>
    </source>
</evidence>
<feature type="compositionally biased region" description="Polar residues" evidence="9">
    <location>
        <begin position="370"/>
        <end position="379"/>
    </location>
</feature>
<keyword evidence="14" id="KW-1185">Reference proteome</keyword>
<feature type="domain" description="Interleukin-2 receptor subunit beta N-terminal" evidence="12">
    <location>
        <begin position="36"/>
        <end position="125"/>
    </location>
</feature>
<keyword evidence="4 11" id="KW-0732">Signal</keyword>
<dbReference type="Gene3D" id="2.60.40.10">
    <property type="entry name" value="Immunoglobulins"/>
    <property type="match status" value="2"/>
</dbReference>
<dbReference type="OMA" id="HKHERIS"/>
<dbReference type="RefSeq" id="XP_022593970.1">
    <property type="nucleotide sequence ID" value="XM_022738249.1"/>
</dbReference>
<evidence type="ECO:0000259" key="12">
    <source>
        <dbReference type="Pfam" id="PF18707"/>
    </source>
</evidence>
<sequence>MERIKKSPLLFLLLALLHVCAVRMDVANCPSHPDKNLTCYNDYNRNITCVWNTAYEHTDAVCTLHAKRNTSIKSIVYYTSCNLEPVNISRPAQRKCSLYFKRRGTFYEEDVYSINLSCKAAKQNLTISYMPVCHVKLNHPGKPDINSTTVSWVITRGKIKYFNSELQWKKGDQSWNDPSVQKKYKYCNLEHETECKTELDPDLLIKGERYEARVRVKATVNWVKSTWSDWSPTESWESLEGRPKPPPLSGVAAKIWGMIIAGAGFAFFLAVILLRNDKGTWVYKKIKGSPIPDPGKSSLKDMDFQNWLSPHSTSELFLSFKLEEIISVEVTSSVNAVTRCKKEAALLEKMKNENGYESTSSSFSNPSYSQPLVSPSTAGNVEPCAADTPNGSVGSQGDGKTAEEVREEERKKELEIQQLLSKGNNNSEPVQVISDYEKPLVEHQSSGEEVSQESLEADSIGAPDSHDEGSEGKEQEREGGDGKVDFKMLFGGSGSLFGKGSIQVCSDYEQVQRMPPCSPELPSMDSGVCSGSEEQLSHEESLEDFDKSIESTSFQFPLTLPCTLPCVLSSFPQLPLKFSGTDMSQPLQPSSPSHKLAGIALMAMSRSMEPSGDGYMPARQEES</sequence>
<name>A0A3B4UHD6_SERDU</name>
<dbReference type="InterPro" id="IPR040951">
    <property type="entry name" value="IL2RB_N1"/>
</dbReference>
<evidence type="ECO:0000256" key="9">
    <source>
        <dbReference type="SAM" id="MobiDB-lite"/>
    </source>
</evidence>
<dbReference type="AlphaFoldDB" id="A0A3B4UHD6"/>
<dbReference type="RefSeq" id="XP_022593967.1">
    <property type="nucleotide sequence ID" value="XM_022738246.1"/>
</dbReference>
<keyword evidence="5 10" id="KW-1133">Transmembrane helix</keyword>
<evidence type="ECO:0000256" key="7">
    <source>
        <dbReference type="ARBA" id="ARBA00023157"/>
    </source>
</evidence>
<feature type="region of interest" description="Disordered" evidence="9">
    <location>
        <begin position="355"/>
        <end position="413"/>
    </location>
</feature>
<dbReference type="InterPro" id="IPR013783">
    <property type="entry name" value="Ig-like_fold"/>
</dbReference>
<dbReference type="RefSeq" id="XP_022593969.1">
    <property type="nucleotide sequence ID" value="XM_022738248.1"/>
</dbReference>
<accession>A0A3B4UHD6</accession>
<keyword evidence="7" id="KW-1015">Disulfide bond</keyword>
<dbReference type="Proteomes" id="UP000261420">
    <property type="component" value="Unplaced"/>
</dbReference>
<evidence type="ECO:0000256" key="8">
    <source>
        <dbReference type="ARBA" id="ARBA00023170"/>
    </source>
</evidence>
<feature type="signal peptide" evidence="11">
    <location>
        <begin position="1"/>
        <end position="21"/>
    </location>
</feature>
<reference evidence="13" key="2">
    <citation type="submission" date="2025-09" db="UniProtKB">
        <authorList>
            <consortium name="Ensembl"/>
        </authorList>
    </citation>
    <scope>IDENTIFICATION</scope>
</reference>
<evidence type="ECO:0000313" key="13">
    <source>
        <dbReference type="Ensembl" id="ENSSDUP00000018096.1"/>
    </source>
</evidence>
<feature type="chain" id="PRO_5017372642" evidence="11">
    <location>
        <begin position="22"/>
        <end position="623"/>
    </location>
</feature>
<dbReference type="PROSITE" id="PS01355">
    <property type="entry name" value="HEMATOPO_REC_S_F1"/>
    <property type="match status" value="1"/>
</dbReference>
<keyword evidence="3 10" id="KW-0812">Transmembrane</keyword>
<evidence type="ECO:0000256" key="1">
    <source>
        <dbReference type="ARBA" id="ARBA00004167"/>
    </source>
</evidence>
<evidence type="ECO:0000256" key="3">
    <source>
        <dbReference type="ARBA" id="ARBA00022692"/>
    </source>
</evidence>
<dbReference type="PANTHER" id="PTHR23037">
    <property type="entry name" value="CYTOKINE RECEPTOR"/>
    <property type="match status" value="1"/>
</dbReference>
<reference evidence="13" key="1">
    <citation type="submission" date="2025-08" db="UniProtKB">
        <authorList>
            <consortium name="Ensembl"/>
        </authorList>
    </citation>
    <scope>IDENTIFICATION</scope>
</reference>
<feature type="transmembrane region" description="Helical" evidence="10">
    <location>
        <begin position="255"/>
        <end position="274"/>
    </location>
</feature>
<evidence type="ECO:0000256" key="11">
    <source>
        <dbReference type="SAM" id="SignalP"/>
    </source>
</evidence>
<comment type="similarity">
    <text evidence="2">Belongs to the type I cytokine receptor family. Type 4 subfamily.</text>
</comment>
<dbReference type="PANTHER" id="PTHR23037:SF22">
    <property type="entry name" value="CYTOKINE RECEPTOR COMMON SUBUNIT BETA"/>
    <property type="match status" value="1"/>
</dbReference>
<feature type="compositionally biased region" description="Basic and acidic residues" evidence="9">
    <location>
        <begin position="464"/>
        <end position="483"/>
    </location>
</feature>
<evidence type="ECO:0000256" key="2">
    <source>
        <dbReference type="ARBA" id="ARBA00008280"/>
    </source>
</evidence>
<evidence type="ECO:0000256" key="4">
    <source>
        <dbReference type="ARBA" id="ARBA00022729"/>
    </source>
</evidence>
<dbReference type="GeneID" id="111216653"/>
<dbReference type="InterPro" id="IPR003531">
    <property type="entry name" value="Hempt_rcpt_S_F1_CS"/>
</dbReference>
<feature type="compositionally biased region" description="Polar residues" evidence="9">
    <location>
        <begin position="443"/>
        <end position="454"/>
    </location>
</feature>
<feature type="region of interest" description="Disordered" evidence="9">
    <location>
        <begin position="441"/>
        <end position="483"/>
    </location>
</feature>
<dbReference type="GO" id="GO:0004896">
    <property type="term" value="F:cytokine receptor activity"/>
    <property type="evidence" value="ECO:0007669"/>
    <property type="project" value="InterPro"/>
</dbReference>
<proteinExistence type="inferred from homology"/>
<keyword evidence="6 10" id="KW-0472">Membrane</keyword>
<dbReference type="GO" id="GO:0016064">
    <property type="term" value="P:immunoglobulin mediated immune response"/>
    <property type="evidence" value="ECO:0007669"/>
    <property type="project" value="TreeGrafter"/>
</dbReference>
<feature type="compositionally biased region" description="Low complexity" evidence="9">
    <location>
        <begin position="358"/>
        <end position="369"/>
    </location>
</feature>
<dbReference type="KEGG" id="sdu:111216653"/>
<dbReference type="GO" id="GO:0009897">
    <property type="term" value="C:external side of plasma membrane"/>
    <property type="evidence" value="ECO:0007669"/>
    <property type="project" value="TreeGrafter"/>
</dbReference>
<organism evidence="13 14">
    <name type="scientific">Seriola dumerili</name>
    <name type="common">Greater amberjack</name>
    <name type="synonym">Caranx dumerili</name>
    <dbReference type="NCBI Taxonomy" id="41447"/>
    <lineage>
        <taxon>Eukaryota</taxon>
        <taxon>Metazoa</taxon>
        <taxon>Chordata</taxon>
        <taxon>Craniata</taxon>
        <taxon>Vertebrata</taxon>
        <taxon>Euteleostomi</taxon>
        <taxon>Actinopterygii</taxon>
        <taxon>Neopterygii</taxon>
        <taxon>Teleostei</taxon>
        <taxon>Neoteleostei</taxon>
        <taxon>Acanthomorphata</taxon>
        <taxon>Carangaria</taxon>
        <taxon>Carangiformes</taxon>
        <taxon>Carangidae</taxon>
        <taxon>Seriola</taxon>
    </lineage>
</organism>
<feature type="compositionally biased region" description="Basic and acidic residues" evidence="9">
    <location>
        <begin position="400"/>
        <end position="413"/>
    </location>
</feature>
<dbReference type="SUPFAM" id="SSF49265">
    <property type="entry name" value="Fibronectin type III"/>
    <property type="match status" value="1"/>
</dbReference>
<dbReference type="STRING" id="41447.ENSSDUP00000018096"/>
<evidence type="ECO:0000256" key="5">
    <source>
        <dbReference type="ARBA" id="ARBA00022989"/>
    </source>
</evidence>
<dbReference type="Pfam" id="PF18707">
    <property type="entry name" value="IL2RB_N1"/>
    <property type="match status" value="1"/>
</dbReference>